<evidence type="ECO:0000313" key="2">
    <source>
        <dbReference type="Proteomes" id="UP000789901"/>
    </source>
</evidence>
<feature type="non-terminal residue" evidence="1">
    <location>
        <position position="242"/>
    </location>
</feature>
<sequence length="242" mass="27532">GLELENLNFTEFPLLTKLVELTADLLLAEIEHAVVYEQCDAYTIRNLLKLLFSNQLFLMQDLANAIQKIKQKKQIIGFDASHLLKFLLNQQKEVLQQILDATSCEPTVMLITIDPAMQLKAKLEAANFKQFDQNKPCKNLTDLTLANNSEEGSKTKTAMQLEKENVLSENIDLDNMLKLSDGHIYNIDDINDPTKYQGKGRSASNYIKAYNKNEKSNSSVLKRKNLKNAVDNNVSRCKYRLC</sequence>
<keyword evidence="2" id="KW-1185">Reference proteome</keyword>
<organism evidence="1 2">
    <name type="scientific">Gigaspora margarita</name>
    <dbReference type="NCBI Taxonomy" id="4874"/>
    <lineage>
        <taxon>Eukaryota</taxon>
        <taxon>Fungi</taxon>
        <taxon>Fungi incertae sedis</taxon>
        <taxon>Mucoromycota</taxon>
        <taxon>Glomeromycotina</taxon>
        <taxon>Glomeromycetes</taxon>
        <taxon>Diversisporales</taxon>
        <taxon>Gigasporaceae</taxon>
        <taxon>Gigaspora</taxon>
    </lineage>
</organism>
<protein>
    <submittedName>
        <fullName evidence="1">9438_t:CDS:1</fullName>
    </submittedName>
</protein>
<comment type="caution">
    <text evidence="1">The sequence shown here is derived from an EMBL/GenBank/DDBJ whole genome shotgun (WGS) entry which is preliminary data.</text>
</comment>
<name>A0ABN7WJ56_GIGMA</name>
<reference evidence="1 2" key="1">
    <citation type="submission" date="2021-06" db="EMBL/GenBank/DDBJ databases">
        <authorList>
            <person name="Kallberg Y."/>
            <person name="Tangrot J."/>
            <person name="Rosling A."/>
        </authorList>
    </citation>
    <scope>NUCLEOTIDE SEQUENCE [LARGE SCALE GENOMIC DNA]</scope>
    <source>
        <strain evidence="1 2">120-4 pot B 10/14</strain>
    </source>
</reference>
<evidence type="ECO:0000313" key="1">
    <source>
        <dbReference type="EMBL" id="CAG8832806.1"/>
    </source>
</evidence>
<accession>A0ABN7WJ56</accession>
<dbReference type="Proteomes" id="UP000789901">
    <property type="component" value="Unassembled WGS sequence"/>
</dbReference>
<gene>
    <name evidence="1" type="ORF">GMARGA_LOCUS31230</name>
</gene>
<feature type="non-terminal residue" evidence="1">
    <location>
        <position position="1"/>
    </location>
</feature>
<dbReference type="EMBL" id="CAJVQB010046093">
    <property type="protein sequence ID" value="CAG8832806.1"/>
    <property type="molecule type" value="Genomic_DNA"/>
</dbReference>
<proteinExistence type="predicted"/>